<dbReference type="CDD" id="cd24053">
    <property type="entry name" value="ASKHA_NBD_EcPPX-GppA-like"/>
    <property type="match status" value="1"/>
</dbReference>
<sequence>MSASFKRLAAIDMGSNSFHLLLAEVSMRGFFPKPRIIARYKHKVRLADGFNKSLELDAAAIARAKDCLKGFSDQLARFKPDALKVVATAALRKATNQHAVLPELEAVLNYPIEVISGEREAALIFSGVCAASEQKGPMLVIDIGGASTEVIAGEPLKAKVLNSLDMGCVVFQNNYFDQQTITRQRFNDAIQQSRSQISGLKQQYQQVGWQHVLGASGTFRAVAEIALAENHAQLTTDWLAVLIERCVAAGHVQKLDFAGLRDDRRAILCGGLAILMGILTELQISHFGVTNGALREGLLAELVATETA</sequence>
<feature type="domain" description="Ppx/GppA phosphatase N-terminal" evidence="1">
    <location>
        <begin position="34"/>
        <end position="304"/>
    </location>
</feature>
<dbReference type="RefSeq" id="WP_133539442.1">
    <property type="nucleotide sequence ID" value="NZ_SNXI01000006.1"/>
</dbReference>
<dbReference type="AlphaFoldDB" id="A0A4R6PHU0"/>
<dbReference type="Pfam" id="PF02541">
    <property type="entry name" value="Ppx-GppA"/>
    <property type="match status" value="1"/>
</dbReference>
<proteinExistence type="predicted"/>
<dbReference type="Proteomes" id="UP000295531">
    <property type="component" value="Unassembled WGS sequence"/>
</dbReference>
<dbReference type="InterPro" id="IPR003695">
    <property type="entry name" value="Ppx_GppA_N"/>
</dbReference>
<protein>
    <submittedName>
        <fullName evidence="2">Exopolyphosphatase/guanosine-5'-triphosphate, 3'-diphosphate pyrophosphatase</fullName>
    </submittedName>
</protein>
<evidence type="ECO:0000313" key="3">
    <source>
        <dbReference type="Proteomes" id="UP000295531"/>
    </source>
</evidence>
<gene>
    <name evidence="2" type="ORF">DEU29_10654</name>
</gene>
<evidence type="ECO:0000313" key="2">
    <source>
        <dbReference type="EMBL" id="TDP37591.1"/>
    </source>
</evidence>
<dbReference type="PANTHER" id="PTHR30005:SF0">
    <property type="entry name" value="RETROGRADE REGULATION PROTEIN 2"/>
    <property type="match status" value="1"/>
</dbReference>
<dbReference type="EMBL" id="SNXI01000006">
    <property type="protein sequence ID" value="TDP37591.1"/>
    <property type="molecule type" value="Genomic_DNA"/>
</dbReference>
<evidence type="ECO:0000259" key="1">
    <source>
        <dbReference type="Pfam" id="PF02541"/>
    </source>
</evidence>
<accession>A0A4R6PHU0</accession>
<keyword evidence="3" id="KW-1185">Reference proteome</keyword>
<dbReference type="SUPFAM" id="SSF53067">
    <property type="entry name" value="Actin-like ATPase domain"/>
    <property type="match status" value="2"/>
</dbReference>
<comment type="caution">
    <text evidence="2">The sequence shown here is derived from an EMBL/GenBank/DDBJ whole genome shotgun (WGS) entry which is preliminary data.</text>
</comment>
<dbReference type="Gene3D" id="3.30.420.150">
    <property type="entry name" value="Exopolyphosphatase. Domain 2"/>
    <property type="match status" value="1"/>
</dbReference>
<dbReference type="Gene3D" id="3.30.420.40">
    <property type="match status" value="1"/>
</dbReference>
<organism evidence="2 3">
    <name type="scientific">Idiomarina aquatica</name>
    <dbReference type="NCBI Taxonomy" id="1327752"/>
    <lineage>
        <taxon>Bacteria</taxon>
        <taxon>Pseudomonadati</taxon>
        <taxon>Pseudomonadota</taxon>
        <taxon>Gammaproteobacteria</taxon>
        <taxon>Alteromonadales</taxon>
        <taxon>Idiomarinaceae</taxon>
        <taxon>Idiomarina</taxon>
    </lineage>
</organism>
<dbReference type="OrthoDB" id="9793035at2"/>
<dbReference type="InterPro" id="IPR050273">
    <property type="entry name" value="GppA/Ppx_hydrolase"/>
</dbReference>
<reference evidence="2 3" key="1">
    <citation type="submission" date="2019-03" db="EMBL/GenBank/DDBJ databases">
        <title>Freshwater and sediment microbial communities from various areas in North America, analyzing microbe dynamics in response to fracking.</title>
        <authorList>
            <person name="Lamendella R."/>
        </authorList>
    </citation>
    <scope>NUCLEOTIDE SEQUENCE [LARGE SCALE GENOMIC DNA]</scope>
    <source>
        <strain evidence="2 3">18_TX</strain>
    </source>
</reference>
<dbReference type="InterPro" id="IPR043129">
    <property type="entry name" value="ATPase_NBD"/>
</dbReference>
<dbReference type="PANTHER" id="PTHR30005">
    <property type="entry name" value="EXOPOLYPHOSPHATASE"/>
    <property type="match status" value="1"/>
</dbReference>
<dbReference type="GO" id="GO:0016462">
    <property type="term" value="F:pyrophosphatase activity"/>
    <property type="evidence" value="ECO:0007669"/>
    <property type="project" value="TreeGrafter"/>
</dbReference>
<name>A0A4R6PHU0_9GAMM</name>